<comment type="caution">
    <text evidence="1">The sequence shown here is derived from an EMBL/GenBank/DDBJ whole genome shotgun (WGS) entry which is preliminary data.</text>
</comment>
<sequence length="114" mass="12543">MDKFNVIFHIDEQDKAGLVLHNISNLIVDLGEGNLNIEMVANGDAVKMLARDTNVFETTLKELAEKKVVLCACANAMRDLGIQKDELLDFVTVVSAGVGEIVKKQAVGWVYIRP</sequence>
<evidence type="ECO:0000313" key="1">
    <source>
        <dbReference type="EMBL" id="OLN25689.1"/>
    </source>
</evidence>
<dbReference type="InterPro" id="IPR027396">
    <property type="entry name" value="DsrEFH-like"/>
</dbReference>
<dbReference type="OrthoDB" id="6412948at2"/>
<dbReference type="Proteomes" id="UP000186102">
    <property type="component" value="Unassembled WGS sequence"/>
</dbReference>
<dbReference type="Pfam" id="PF02635">
    <property type="entry name" value="DsrE"/>
    <property type="match status" value="1"/>
</dbReference>
<keyword evidence="2" id="KW-1185">Reference proteome</keyword>
<protein>
    <submittedName>
        <fullName evidence="1">Uncharacterized protein</fullName>
    </submittedName>
</protein>
<dbReference type="AlphaFoldDB" id="A0A1Q8QEA1"/>
<dbReference type="InterPro" id="IPR003787">
    <property type="entry name" value="Sulphur_relay_DsrE/F-like"/>
</dbReference>
<dbReference type="EMBL" id="MLBF01000104">
    <property type="protein sequence ID" value="OLN25689.1"/>
    <property type="molecule type" value="Genomic_DNA"/>
</dbReference>
<organism evidence="1 2">
    <name type="scientific">Desulfosporosinus metallidurans</name>
    <dbReference type="NCBI Taxonomy" id="1888891"/>
    <lineage>
        <taxon>Bacteria</taxon>
        <taxon>Bacillati</taxon>
        <taxon>Bacillota</taxon>
        <taxon>Clostridia</taxon>
        <taxon>Eubacteriales</taxon>
        <taxon>Desulfitobacteriaceae</taxon>
        <taxon>Desulfosporosinus</taxon>
    </lineage>
</organism>
<reference evidence="1 2" key="1">
    <citation type="submission" date="2016-09" db="EMBL/GenBank/DDBJ databases">
        <title>Complete genome of Desulfosporosinus sp. OL.</title>
        <authorList>
            <person name="Mardanov A."/>
            <person name="Beletsky A."/>
            <person name="Panova A."/>
            <person name="Karnachuk O."/>
            <person name="Ravin N."/>
        </authorList>
    </citation>
    <scope>NUCLEOTIDE SEQUENCE [LARGE SCALE GENOMIC DNA]</scope>
    <source>
        <strain evidence="1 2">OL</strain>
    </source>
</reference>
<dbReference type="STRING" id="1888891.DSOL_5257"/>
<dbReference type="RefSeq" id="WP_075367483.1">
    <property type="nucleotide sequence ID" value="NZ_MLBF01000104.1"/>
</dbReference>
<dbReference type="SUPFAM" id="SSF75169">
    <property type="entry name" value="DsrEFH-like"/>
    <property type="match status" value="1"/>
</dbReference>
<name>A0A1Q8QEA1_9FIRM</name>
<evidence type="ECO:0000313" key="2">
    <source>
        <dbReference type="Proteomes" id="UP000186102"/>
    </source>
</evidence>
<gene>
    <name evidence="1" type="ORF">DSOL_5257</name>
</gene>
<dbReference type="PANTHER" id="PTHR37691:SF1">
    <property type="entry name" value="BLR3518 PROTEIN"/>
    <property type="match status" value="1"/>
</dbReference>
<proteinExistence type="predicted"/>
<dbReference type="Gene3D" id="3.40.1260.10">
    <property type="entry name" value="DsrEFH-like"/>
    <property type="match status" value="1"/>
</dbReference>
<dbReference type="PANTHER" id="PTHR37691">
    <property type="entry name" value="BLR3518 PROTEIN"/>
    <property type="match status" value="1"/>
</dbReference>
<accession>A0A1Q8QEA1</accession>